<dbReference type="Gene3D" id="2.40.330.10">
    <property type="entry name" value="DNA-binding pseudobarrel domain"/>
    <property type="match status" value="2"/>
</dbReference>
<keyword evidence="5" id="KW-0539">Nucleus</keyword>
<evidence type="ECO:0000313" key="9">
    <source>
        <dbReference type="Proteomes" id="UP000004995"/>
    </source>
</evidence>
<evidence type="ECO:0000256" key="5">
    <source>
        <dbReference type="ARBA" id="ARBA00023242"/>
    </source>
</evidence>
<dbReference type="CDD" id="cd10017">
    <property type="entry name" value="B3_DNA"/>
    <property type="match status" value="1"/>
</dbReference>
<keyword evidence="4" id="KW-0804">Transcription</keyword>
<dbReference type="Pfam" id="PF02362">
    <property type="entry name" value="B3"/>
    <property type="match status" value="2"/>
</dbReference>
<accession>K3ZCR5</accession>
<sequence>MRKYFTRCKECIVHHYWKHMDDWGKSFLNVMIGDYVVRPVIDKDYAVKHLPHEDQTITLCHPSNIKKWHASFKVNTDGTCILSLGSSDFFRDNGLQEGDISIFEVLKSQTRTTVAVHLPKRYRLPEGVTSSESSVYEDTKPQYAVSHKTRLDNQQKRKVVKKVKAIQSETPILVFVKGLSGDYKMLITFQHFARGKMLGGRWNQFVKDNMLRQGDICLFELLKEKWLTMHGRFS</sequence>
<dbReference type="InterPro" id="IPR044837">
    <property type="entry name" value="REM16-like"/>
</dbReference>
<dbReference type="Gramene" id="KQL17014">
    <property type="protein sequence ID" value="KQL17014"/>
    <property type="gene ID" value="SETIT_024343mg"/>
</dbReference>
<keyword evidence="3" id="KW-0238">DNA-binding</keyword>
<evidence type="ECO:0000256" key="2">
    <source>
        <dbReference type="ARBA" id="ARBA00023015"/>
    </source>
</evidence>
<evidence type="ECO:0000313" key="8">
    <source>
        <dbReference type="EnsemblPlants" id="KQL17014"/>
    </source>
</evidence>
<dbReference type="SUPFAM" id="SSF101936">
    <property type="entry name" value="DNA-binding pseudobarrel domain"/>
    <property type="match status" value="2"/>
</dbReference>
<dbReference type="OrthoDB" id="590488at2759"/>
<dbReference type="eggNOG" id="ENOG502S27N">
    <property type="taxonomic scope" value="Eukaryota"/>
</dbReference>
<dbReference type="GO" id="GO:0005634">
    <property type="term" value="C:nucleus"/>
    <property type="evidence" value="ECO:0007669"/>
    <property type="project" value="UniProtKB-SubCell"/>
</dbReference>
<evidence type="ECO:0000313" key="7">
    <source>
        <dbReference type="EMBL" id="RCV19284.1"/>
    </source>
</evidence>
<name>K3ZCR5_SETIT</name>
<dbReference type="AlphaFoldDB" id="K3ZCR5"/>
<reference evidence="7 9" key="1">
    <citation type="journal article" date="2012" name="Nat. Biotechnol.">
        <title>Reference genome sequence of the model plant Setaria.</title>
        <authorList>
            <person name="Bennetzen J.L."/>
            <person name="Schmutz J."/>
            <person name="Wang H."/>
            <person name="Percifield R."/>
            <person name="Hawkins J."/>
            <person name="Pontaroli A.C."/>
            <person name="Estep M."/>
            <person name="Feng L."/>
            <person name="Vaughn J.N."/>
            <person name="Grimwood J."/>
            <person name="Jenkins J."/>
            <person name="Barry K."/>
            <person name="Lindquist E."/>
            <person name="Hellsten U."/>
            <person name="Deshpande S."/>
            <person name="Wang X."/>
            <person name="Wu X."/>
            <person name="Mitros T."/>
            <person name="Triplett J."/>
            <person name="Yang X."/>
            <person name="Ye C.Y."/>
            <person name="Mauro-Herrera M."/>
            <person name="Wang L."/>
            <person name="Li P."/>
            <person name="Sharma M."/>
            <person name="Sharma R."/>
            <person name="Ronald P.C."/>
            <person name="Panaud O."/>
            <person name="Kellogg E.A."/>
            <person name="Brutnell T.P."/>
            <person name="Doust A.N."/>
            <person name="Tuskan G.A."/>
            <person name="Rokhsar D."/>
            <person name="Devos K.M."/>
        </authorList>
    </citation>
    <scope>NUCLEOTIDE SEQUENCE [LARGE SCALE GENOMIC DNA]</scope>
    <source>
        <strain evidence="9">cv. Yugu1</strain>
        <strain evidence="7">Yugu1</strain>
    </source>
</reference>
<comment type="subcellular location">
    <subcellularLocation>
        <location evidence="1">Nucleus</location>
    </subcellularLocation>
</comment>
<proteinExistence type="predicted"/>
<evidence type="ECO:0000259" key="6">
    <source>
        <dbReference type="PROSITE" id="PS50863"/>
    </source>
</evidence>
<dbReference type="SMART" id="SM01019">
    <property type="entry name" value="B3"/>
    <property type="match status" value="2"/>
</dbReference>
<evidence type="ECO:0000256" key="4">
    <source>
        <dbReference type="ARBA" id="ARBA00023163"/>
    </source>
</evidence>
<evidence type="ECO:0000256" key="1">
    <source>
        <dbReference type="ARBA" id="ARBA00004123"/>
    </source>
</evidence>
<dbReference type="PROSITE" id="PS50863">
    <property type="entry name" value="B3"/>
    <property type="match status" value="2"/>
</dbReference>
<keyword evidence="2" id="KW-0805">Transcription regulation</keyword>
<gene>
    <name evidence="7" type="ORF">SETIT_3G372100v2</name>
</gene>
<dbReference type="EMBL" id="CM003530">
    <property type="protein sequence ID" value="RCV19284.1"/>
    <property type="molecule type" value="Genomic_DNA"/>
</dbReference>
<dbReference type="InterPro" id="IPR015300">
    <property type="entry name" value="DNA-bd_pseudobarrel_sf"/>
</dbReference>
<protein>
    <recommendedName>
        <fullName evidence="6">TF-B3 domain-containing protein</fullName>
    </recommendedName>
</protein>
<dbReference type="GO" id="GO:0003677">
    <property type="term" value="F:DNA binding"/>
    <property type="evidence" value="ECO:0007669"/>
    <property type="project" value="UniProtKB-KW"/>
</dbReference>
<keyword evidence="9" id="KW-1185">Reference proteome</keyword>
<dbReference type="PANTHER" id="PTHR31391">
    <property type="entry name" value="B3 DOMAIN-CONTAINING PROTEIN OS11G0197600-RELATED"/>
    <property type="match status" value="1"/>
</dbReference>
<reference evidence="8" key="3">
    <citation type="submission" date="2018-08" db="UniProtKB">
        <authorList>
            <consortium name="EnsemblPlants"/>
        </authorList>
    </citation>
    <scope>IDENTIFICATION</scope>
    <source>
        <strain evidence="8">Yugu1</strain>
    </source>
</reference>
<dbReference type="Proteomes" id="UP000004995">
    <property type="component" value="Unassembled WGS sequence"/>
</dbReference>
<dbReference type="InterPro" id="IPR003340">
    <property type="entry name" value="B3_DNA-bd"/>
</dbReference>
<dbReference type="OMA" id="CKECIVH"/>
<organism evidence="7">
    <name type="scientific">Setaria italica</name>
    <name type="common">Foxtail millet</name>
    <name type="synonym">Panicum italicum</name>
    <dbReference type="NCBI Taxonomy" id="4555"/>
    <lineage>
        <taxon>Eukaryota</taxon>
        <taxon>Viridiplantae</taxon>
        <taxon>Streptophyta</taxon>
        <taxon>Embryophyta</taxon>
        <taxon>Tracheophyta</taxon>
        <taxon>Spermatophyta</taxon>
        <taxon>Magnoliopsida</taxon>
        <taxon>Liliopsida</taxon>
        <taxon>Poales</taxon>
        <taxon>Poaceae</taxon>
        <taxon>PACMAD clade</taxon>
        <taxon>Panicoideae</taxon>
        <taxon>Panicodae</taxon>
        <taxon>Paniceae</taxon>
        <taxon>Cenchrinae</taxon>
        <taxon>Setaria</taxon>
    </lineage>
</organism>
<dbReference type="PANTHER" id="PTHR31391:SF4">
    <property type="entry name" value="B3 DOMAIN-CONTAINING PROTEIN OS03G0184500"/>
    <property type="match status" value="1"/>
</dbReference>
<dbReference type="EnsemblPlants" id="KQL17014">
    <property type="protein sequence ID" value="KQL17014"/>
    <property type="gene ID" value="SETIT_024343mg"/>
</dbReference>
<dbReference type="EMBL" id="AGNK02002099">
    <property type="status" value="NOT_ANNOTATED_CDS"/>
    <property type="molecule type" value="Genomic_DNA"/>
</dbReference>
<feature type="domain" description="TF-B3" evidence="6">
    <location>
        <begin position="200"/>
        <end position="234"/>
    </location>
</feature>
<dbReference type="HOGENOM" id="CLU_015069_8_0_1"/>
<reference evidence="7" key="2">
    <citation type="submission" date="2015-07" db="EMBL/GenBank/DDBJ databases">
        <authorList>
            <person name="Noorani M."/>
        </authorList>
    </citation>
    <scope>NUCLEOTIDE SEQUENCE</scope>
    <source>
        <strain evidence="7">Yugu1</strain>
    </source>
</reference>
<dbReference type="STRING" id="4555.K3ZCR5"/>
<evidence type="ECO:0000256" key="3">
    <source>
        <dbReference type="ARBA" id="ARBA00023125"/>
    </source>
</evidence>
<feature type="domain" description="TF-B3" evidence="6">
    <location>
        <begin position="40"/>
        <end position="120"/>
    </location>
</feature>